<evidence type="ECO:0000256" key="3">
    <source>
        <dbReference type="ARBA" id="ARBA00023163"/>
    </source>
</evidence>
<keyword evidence="6" id="KW-1185">Reference proteome</keyword>
<evidence type="ECO:0000313" key="6">
    <source>
        <dbReference type="Proteomes" id="UP001370348"/>
    </source>
</evidence>
<dbReference type="Proteomes" id="UP001370348">
    <property type="component" value="Chromosome"/>
</dbReference>
<dbReference type="InterPro" id="IPR003313">
    <property type="entry name" value="AraC-bd"/>
</dbReference>
<keyword evidence="3" id="KW-0804">Transcription</keyword>
<dbReference type="PANTHER" id="PTHR46796:SF2">
    <property type="entry name" value="TRANSCRIPTIONAL REGULATORY PROTEIN"/>
    <property type="match status" value="1"/>
</dbReference>
<reference evidence="5 6" key="1">
    <citation type="submission" date="2021-12" db="EMBL/GenBank/DDBJ databases">
        <title>Discovery of the Pendulisporaceae a myxobacterial family with distinct sporulation behavior and unique specialized metabolism.</title>
        <authorList>
            <person name="Garcia R."/>
            <person name="Popoff A."/>
            <person name="Bader C.D."/>
            <person name="Loehr J."/>
            <person name="Walesch S."/>
            <person name="Walt C."/>
            <person name="Boldt J."/>
            <person name="Bunk B."/>
            <person name="Haeckl F.J.F.P.J."/>
            <person name="Gunesch A.P."/>
            <person name="Birkelbach J."/>
            <person name="Nuebel U."/>
            <person name="Pietschmann T."/>
            <person name="Bach T."/>
            <person name="Mueller R."/>
        </authorList>
    </citation>
    <scope>NUCLEOTIDE SEQUENCE [LARGE SCALE GENOMIC DNA]</scope>
    <source>
        <strain evidence="5 6">MSr11954</strain>
    </source>
</reference>
<evidence type="ECO:0000256" key="1">
    <source>
        <dbReference type="ARBA" id="ARBA00023015"/>
    </source>
</evidence>
<dbReference type="EMBL" id="CP089984">
    <property type="protein sequence ID" value="WXB10995.1"/>
    <property type="molecule type" value="Genomic_DNA"/>
</dbReference>
<dbReference type="InterPro" id="IPR050204">
    <property type="entry name" value="AraC_XylS_family_regulators"/>
</dbReference>
<name>A0ABZ2LP76_9BACT</name>
<proteinExistence type="predicted"/>
<keyword evidence="1" id="KW-0805">Transcription regulation</keyword>
<dbReference type="InterPro" id="IPR009057">
    <property type="entry name" value="Homeodomain-like_sf"/>
</dbReference>
<sequence length="288" mass="31865">MGVCHDSPAIWVDDALARTEYLSAHYRDFRFPPHMHETFAIGVIECGGQRFRPERRSALVMPAGTLCVINPGVVHEGRAATEGGWGYRMFYPSEALVARALAGEDARPRHLRFPAHVIDDRALFAEFSELHAASRHGAIALEREVRLIAFLHRLFARHADSDRTEPEVAGARVASVIRDCILDESANDIRVAHLAAEAGVSEAHAIRSFSKVMGMPPHAFLIAVRVERAKSMIRAGLRLAEVASSTGFFDQSQMTHHFRRLTGITPGRYARETHGAREPHGANVARGR</sequence>
<accession>A0ABZ2LP76</accession>
<dbReference type="PANTHER" id="PTHR46796">
    <property type="entry name" value="HTH-TYPE TRANSCRIPTIONAL ACTIVATOR RHAS-RELATED"/>
    <property type="match status" value="1"/>
</dbReference>
<dbReference type="PROSITE" id="PS01124">
    <property type="entry name" value="HTH_ARAC_FAMILY_2"/>
    <property type="match status" value="1"/>
</dbReference>
<dbReference type="RefSeq" id="WP_394820612.1">
    <property type="nucleotide sequence ID" value="NZ_CP089984.1"/>
</dbReference>
<dbReference type="SUPFAM" id="SSF46689">
    <property type="entry name" value="Homeodomain-like"/>
    <property type="match status" value="2"/>
</dbReference>
<evidence type="ECO:0000313" key="5">
    <source>
        <dbReference type="EMBL" id="WXB10995.1"/>
    </source>
</evidence>
<feature type="domain" description="HTH araC/xylS-type" evidence="4">
    <location>
        <begin position="171"/>
        <end position="272"/>
    </location>
</feature>
<evidence type="ECO:0000256" key="2">
    <source>
        <dbReference type="ARBA" id="ARBA00023125"/>
    </source>
</evidence>
<dbReference type="Pfam" id="PF02311">
    <property type="entry name" value="AraC_binding"/>
    <property type="match status" value="1"/>
</dbReference>
<dbReference type="InterPro" id="IPR018060">
    <property type="entry name" value="HTH_AraC"/>
</dbReference>
<organism evidence="5 6">
    <name type="scientific">Pendulispora albinea</name>
    <dbReference type="NCBI Taxonomy" id="2741071"/>
    <lineage>
        <taxon>Bacteria</taxon>
        <taxon>Pseudomonadati</taxon>
        <taxon>Myxococcota</taxon>
        <taxon>Myxococcia</taxon>
        <taxon>Myxococcales</taxon>
        <taxon>Sorangiineae</taxon>
        <taxon>Pendulisporaceae</taxon>
        <taxon>Pendulispora</taxon>
    </lineage>
</organism>
<evidence type="ECO:0000259" key="4">
    <source>
        <dbReference type="PROSITE" id="PS01124"/>
    </source>
</evidence>
<keyword evidence="2" id="KW-0238">DNA-binding</keyword>
<dbReference type="Pfam" id="PF12833">
    <property type="entry name" value="HTH_18"/>
    <property type="match status" value="1"/>
</dbReference>
<dbReference type="Gene3D" id="1.10.10.60">
    <property type="entry name" value="Homeodomain-like"/>
    <property type="match status" value="1"/>
</dbReference>
<dbReference type="SUPFAM" id="SSF51215">
    <property type="entry name" value="Regulatory protein AraC"/>
    <property type="match status" value="1"/>
</dbReference>
<dbReference type="SMART" id="SM00342">
    <property type="entry name" value="HTH_ARAC"/>
    <property type="match status" value="1"/>
</dbReference>
<dbReference type="InterPro" id="IPR037923">
    <property type="entry name" value="HTH-like"/>
</dbReference>
<gene>
    <name evidence="5" type="ORF">LZC94_24305</name>
</gene>
<protein>
    <submittedName>
        <fullName evidence="5">AraC family transcriptional regulator</fullName>
    </submittedName>
</protein>